<feature type="transmembrane region" description="Helical" evidence="4">
    <location>
        <begin position="94"/>
        <end position="116"/>
    </location>
</feature>
<keyword evidence="6" id="KW-1185">Reference proteome</keyword>
<feature type="transmembrane region" description="Helical" evidence="4">
    <location>
        <begin position="292"/>
        <end position="311"/>
    </location>
</feature>
<feature type="transmembrane region" description="Helical" evidence="4">
    <location>
        <begin position="435"/>
        <end position="456"/>
    </location>
</feature>
<feature type="transmembrane region" description="Helical" evidence="4">
    <location>
        <begin position="259"/>
        <end position="280"/>
    </location>
</feature>
<dbReference type="InterPro" id="IPR011701">
    <property type="entry name" value="MFS"/>
</dbReference>
<evidence type="ECO:0008006" key="7">
    <source>
        <dbReference type="Google" id="ProtNLM"/>
    </source>
</evidence>
<feature type="transmembrane region" description="Helical" evidence="4">
    <location>
        <begin position="323"/>
        <end position="342"/>
    </location>
</feature>
<dbReference type="PANTHER" id="PTHR11360">
    <property type="entry name" value="MONOCARBOXYLATE TRANSPORTER"/>
    <property type="match status" value="1"/>
</dbReference>
<evidence type="ECO:0000313" key="6">
    <source>
        <dbReference type="Proteomes" id="UP001305779"/>
    </source>
</evidence>
<reference evidence="5 6" key="1">
    <citation type="journal article" date="2023" name="G3 (Bethesda)">
        <title>A chromosome-level genome assembly of Zasmidium syzygii isolated from banana leaves.</title>
        <authorList>
            <person name="van Westerhoven A.C."/>
            <person name="Mehrabi R."/>
            <person name="Talebi R."/>
            <person name="Steentjes M.B.F."/>
            <person name="Corcolon B."/>
            <person name="Chong P.A."/>
            <person name="Kema G.H.J."/>
            <person name="Seidl M.F."/>
        </authorList>
    </citation>
    <scope>NUCLEOTIDE SEQUENCE [LARGE SCALE GENOMIC DNA]</scope>
    <source>
        <strain evidence="5 6">P124</strain>
    </source>
</reference>
<comment type="similarity">
    <text evidence="2">Belongs to the major facilitator superfamily. Monocarboxylate porter (TC 2.A.1.13) family.</text>
</comment>
<feature type="transmembrane region" description="Helical" evidence="4">
    <location>
        <begin position="53"/>
        <end position="74"/>
    </location>
</feature>
<feature type="transmembrane region" description="Helical" evidence="4">
    <location>
        <begin position="128"/>
        <end position="148"/>
    </location>
</feature>
<comment type="subcellular location">
    <subcellularLocation>
        <location evidence="1">Membrane</location>
        <topology evidence="1">Multi-pass membrane protein</topology>
    </subcellularLocation>
</comment>
<comment type="caution">
    <text evidence="5">The sequence shown here is derived from an EMBL/GenBank/DDBJ whole genome shotgun (WGS) entry which is preliminary data.</text>
</comment>
<keyword evidence="4" id="KW-0812">Transmembrane</keyword>
<keyword evidence="4" id="KW-1133">Transmembrane helix</keyword>
<dbReference type="Gene3D" id="1.20.1250.20">
    <property type="entry name" value="MFS general substrate transporter like domains"/>
    <property type="match status" value="1"/>
</dbReference>
<gene>
    <name evidence="5" type="ORF">PRZ48_010730</name>
</gene>
<keyword evidence="4" id="KW-0472">Membrane</keyword>
<feature type="transmembrane region" description="Helical" evidence="4">
    <location>
        <begin position="218"/>
        <end position="238"/>
    </location>
</feature>
<evidence type="ECO:0000256" key="3">
    <source>
        <dbReference type="SAM" id="MobiDB-lite"/>
    </source>
</evidence>
<dbReference type="Proteomes" id="UP001305779">
    <property type="component" value="Unassembled WGS sequence"/>
</dbReference>
<feature type="transmembrane region" description="Helical" evidence="4">
    <location>
        <begin position="388"/>
        <end position="415"/>
    </location>
</feature>
<sequence>METPKSYEAPETPLDAGPNDSTERFQLRHISGIETPPDSELKPLPRADGGKDAWMVLAGVFALEAVVWGFPFSFGVFQEYYASHEPFSKDSSVTAAISTTASGIMYLSSPLVALVLQRWPHIRRPSGIVGLVIMLAALVGASFCNSSAGLLATQGIMFAVGGLTLYFPAMLVIDEWFIERKGFAFGICWTATGTSGAIIPFLFQWLLNQYGFRTALRVWAVISACIVPPALMVMKTRIPPSQVSHLRPLNLSFLKQQPFWWFQAGNFAQGLAYFVPLLWIPSFASSQGFPSISGTLALALLNIAACGGLLLQGFLVDRFSVSIVMLAVTLISALSIFLLWGLTVSQPILYIFVILWGLSGAGYPAMWSGCAQEMAKHGFYGNSAGAQYGYTIDTGLVIGLFCAMKGVASLVSGPISEALLNAKTLHGADFVYGGTYGPVIIFAGVGAMLGGTACIGKAFKAL</sequence>
<dbReference type="EMBL" id="JAXOVC010000008">
    <property type="protein sequence ID" value="KAK4498074.1"/>
    <property type="molecule type" value="Genomic_DNA"/>
</dbReference>
<name>A0ABR0E9S9_ZASCE</name>
<organism evidence="5 6">
    <name type="scientific">Zasmidium cellare</name>
    <name type="common">Wine cellar mold</name>
    <name type="synonym">Racodium cellare</name>
    <dbReference type="NCBI Taxonomy" id="395010"/>
    <lineage>
        <taxon>Eukaryota</taxon>
        <taxon>Fungi</taxon>
        <taxon>Dikarya</taxon>
        <taxon>Ascomycota</taxon>
        <taxon>Pezizomycotina</taxon>
        <taxon>Dothideomycetes</taxon>
        <taxon>Dothideomycetidae</taxon>
        <taxon>Mycosphaerellales</taxon>
        <taxon>Mycosphaerellaceae</taxon>
        <taxon>Zasmidium</taxon>
    </lineage>
</organism>
<dbReference type="PANTHER" id="PTHR11360:SF287">
    <property type="entry name" value="MFS MONOCARBOXYLATE TRANSPORTER"/>
    <property type="match status" value="1"/>
</dbReference>
<feature type="transmembrane region" description="Helical" evidence="4">
    <location>
        <begin position="154"/>
        <end position="173"/>
    </location>
</feature>
<dbReference type="InterPro" id="IPR050327">
    <property type="entry name" value="Proton-linked_MCT"/>
</dbReference>
<protein>
    <recommendedName>
        <fullName evidence="7">Major facilitator superfamily (MFS) profile domain-containing protein</fullName>
    </recommendedName>
</protein>
<evidence type="ECO:0000313" key="5">
    <source>
        <dbReference type="EMBL" id="KAK4498074.1"/>
    </source>
</evidence>
<feature type="transmembrane region" description="Helical" evidence="4">
    <location>
        <begin position="185"/>
        <end position="206"/>
    </location>
</feature>
<evidence type="ECO:0000256" key="1">
    <source>
        <dbReference type="ARBA" id="ARBA00004141"/>
    </source>
</evidence>
<feature type="transmembrane region" description="Helical" evidence="4">
    <location>
        <begin position="348"/>
        <end position="367"/>
    </location>
</feature>
<accession>A0ABR0E9S9</accession>
<feature type="region of interest" description="Disordered" evidence="3">
    <location>
        <begin position="1"/>
        <end position="22"/>
    </location>
</feature>
<evidence type="ECO:0000256" key="4">
    <source>
        <dbReference type="SAM" id="Phobius"/>
    </source>
</evidence>
<dbReference type="SUPFAM" id="SSF103473">
    <property type="entry name" value="MFS general substrate transporter"/>
    <property type="match status" value="1"/>
</dbReference>
<evidence type="ECO:0000256" key="2">
    <source>
        <dbReference type="ARBA" id="ARBA00006727"/>
    </source>
</evidence>
<proteinExistence type="inferred from homology"/>
<dbReference type="InterPro" id="IPR036259">
    <property type="entry name" value="MFS_trans_sf"/>
</dbReference>
<dbReference type="Pfam" id="PF07690">
    <property type="entry name" value="MFS_1"/>
    <property type="match status" value="1"/>
</dbReference>